<feature type="region of interest" description="Disordered" evidence="4">
    <location>
        <begin position="189"/>
        <end position="213"/>
    </location>
</feature>
<evidence type="ECO:0000256" key="3">
    <source>
        <dbReference type="ARBA" id="ARBA00022801"/>
    </source>
</evidence>
<feature type="compositionally biased region" description="Polar residues" evidence="4">
    <location>
        <begin position="193"/>
        <end position="208"/>
    </location>
</feature>
<dbReference type="Gene3D" id="1.10.530.10">
    <property type="match status" value="1"/>
</dbReference>
<keyword evidence="2" id="KW-0732">Signal</keyword>
<comment type="similarity">
    <text evidence="1">Belongs to the transglycosylase family. Rpf subfamily.</text>
</comment>
<dbReference type="AlphaFoldDB" id="A0A2T0ZZY5"/>
<dbReference type="SMART" id="SM01208">
    <property type="entry name" value="G5"/>
    <property type="match status" value="1"/>
</dbReference>
<evidence type="ECO:0000256" key="4">
    <source>
        <dbReference type="SAM" id="MobiDB-lite"/>
    </source>
</evidence>
<evidence type="ECO:0000256" key="1">
    <source>
        <dbReference type="ARBA" id="ARBA00010830"/>
    </source>
</evidence>
<dbReference type="RefSeq" id="WP_146135347.1">
    <property type="nucleotide sequence ID" value="NZ_PVUE01000007.1"/>
</dbReference>
<dbReference type="Pfam" id="PF06737">
    <property type="entry name" value="Transglycosylas"/>
    <property type="match status" value="1"/>
</dbReference>
<comment type="caution">
    <text evidence="6">The sequence shown here is derived from an EMBL/GenBank/DDBJ whole genome shotgun (WGS) entry which is preliminary data.</text>
</comment>
<protein>
    <submittedName>
        <fullName evidence="6">Uncharacterized protein YabE (DUF348 family)</fullName>
    </submittedName>
</protein>
<organism evidence="6 7">
    <name type="scientific">Antricoccus suffuscus</name>
    <dbReference type="NCBI Taxonomy" id="1629062"/>
    <lineage>
        <taxon>Bacteria</taxon>
        <taxon>Bacillati</taxon>
        <taxon>Actinomycetota</taxon>
        <taxon>Actinomycetes</taxon>
        <taxon>Geodermatophilales</taxon>
        <taxon>Antricoccaceae</taxon>
        <taxon>Antricoccus</taxon>
    </lineage>
</organism>
<dbReference type="Proteomes" id="UP000237752">
    <property type="component" value="Unassembled WGS sequence"/>
</dbReference>
<dbReference type="GO" id="GO:0016787">
    <property type="term" value="F:hydrolase activity"/>
    <property type="evidence" value="ECO:0007669"/>
    <property type="project" value="UniProtKB-KW"/>
</dbReference>
<dbReference type="Pfam" id="PF03990">
    <property type="entry name" value="DUF348"/>
    <property type="match status" value="3"/>
</dbReference>
<feature type="compositionally biased region" description="Gly residues" evidence="4">
    <location>
        <begin position="276"/>
        <end position="286"/>
    </location>
</feature>
<dbReference type="InterPro" id="IPR023346">
    <property type="entry name" value="Lysozyme-like_dom_sf"/>
</dbReference>
<accession>A0A2T0ZZY5</accession>
<dbReference type="Gene3D" id="2.20.230.10">
    <property type="entry name" value="Resuscitation-promoting factor rpfb"/>
    <property type="match status" value="1"/>
</dbReference>
<sequence>MAVAAIAGGTFAFKALDKSVKLVVDGKTQSVSTYASNVEGVLKDANVKVVKRDDLTPKLTAAVADGGTIVLNRARPLAIDIDGVHSKKWVTAYTVEEALSQLGIDGGADVSASRSQRLPLKGASLEVTTPKTVAINVDGQAISVVSTGATVKDVLDAQSISLVEGDFTTPAVDTPVTSGMQVDVTRVRTTTTQEAQPVPYSTSEQPDGTMNKGDKKVVTKGVAGEQVVTYTVTTTNGVVSAKTQVSAQVTVAPVNEVVNVGTKEAPVAAAPAPSGSGAGSSGGGSNAGAIPSSGGLNWPALAQCESSGNPKAVSPAGYMGLYQFDQRTWNANGGSGSPLDASAAQQTAIAQNLYNARGISPWPSCGPKLLS</sequence>
<evidence type="ECO:0000259" key="5">
    <source>
        <dbReference type="PROSITE" id="PS51109"/>
    </source>
</evidence>
<dbReference type="CDD" id="cd13925">
    <property type="entry name" value="RPF"/>
    <property type="match status" value="1"/>
</dbReference>
<dbReference type="InterPro" id="IPR010618">
    <property type="entry name" value="RPF"/>
</dbReference>
<reference evidence="6 7" key="1">
    <citation type="submission" date="2018-03" db="EMBL/GenBank/DDBJ databases">
        <title>Genomic Encyclopedia of Archaeal and Bacterial Type Strains, Phase II (KMG-II): from individual species to whole genera.</title>
        <authorList>
            <person name="Goeker M."/>
        </authorList>
    </citation>
    <scope>NUCLEOTIDE SEQUENCE [LARGE SCALE GENOMIC DNA]</scope>
    <source>
        <strain evidence="6 7">DSM 100065</strain>
    </source>
</reference>
<dbReference type="SMR" id="A0A2T0ZZY5"/>
<evidence type="ECO:0000313" key="6">
    <source>
        <dbReference type="EMBL" id="PRZ41921.1"/>
    </source>
</evidence>
<dbReference type="InterPro" id="IPR011098">
    <property type="entry name" value="G5_dom"/>
</dbReference>
<dbReference type="InterPro" id="IPR007137">
    <property type="entry name" value="DUF348"/>
</dbReference>
<name>A0A2T0ZZY5_9ACTN</name>
<dbReference type="OrthoDB" id="1404170at2"/>
<feature type="region of interest" description="Disordered" evidence="4">
    <location>
        <begin position="267"/>
        <end position="290"/>
    </location>
</feature>
<evidence type="ECO:0000313" key="7">
    <source>
        <dbReference type="Proteomes" id="UP000237752"/>
    </source>
</evidence>
<evidence type="ECO:0000256" key="2">
    <source>
        <dbReference type="ARBA" id="ARBA00022729"/>
    </source>
</evidence>
<dbReference type="EMBL" id="PVUE01000007">
    <property type="protein sequence ID" value="PRZ41921.1"/>
    <property type="molecule type" value="Genomic_DNA"/>
</dbReference>
<dbReference type="SUPFAM" id="SSF53955">
    <property type="entry name" value="Lysozyme-like"/>
    <property type="match status" value="1"/>
</dbReference>
<gene>
    <name evidence="6" type="ORF">CLV47_10747</name>
</gene>
<feature type="domain" description="G5" evidence="5">
    <location>
        <begin position="184"/>
        <end position="264"/>
    </location>
</feature>
<dbReference type="Pfam" id="PF07501">
    <property type="entry name" value="G5"/>
    <property type="match status" value="1"/>
</dbReference>
<dbReference type="PROSITE" id="PS51109">
    <property type="entry name" value="G5"/>
    <property type="match status" value="1"/>
</dbReference>
<keyword evidence="7" id="KW-1185">Reference proteome</keyword>
<proteinExistence type="inferred from homology"/>
<keyword evidence="3" id="KW-0378">Hydrolase</keyword>